<keyword evidence="2" id="KW-1185">Reference proteome</keyword>
<evidence type="ECO:0000313" key="1">
    <source>
        <dbReference type="EMBL" id="KAJ9064746.1"/>
    </source>
</evidence>
<evidence type="ECO:0000313" key="2">
    <source>
        <dbReference type="Proteomes" id="UP001165960"/>
    </source>
</evidence>
<gene>
    <name evidence="1" type="ORF">DSO57_1027099</name>
</gene>
<proteinExistence type="predicted"/>
<protein>
    <submittedName>
        <fullName evidence="1">Uncharacterized protein</fullName>
    </submittedName>
</protein>
<reference evidence="1" key="1">
    <citation type="submission" date="2022-04" db="EMBL/GenBank/DDBJ databases">
        <title>Genome of the entomopathogenic fungus Entomophthora muscae.</title>
        <authorList>
            <person name="Elya C."/>
            <person name="Lovett B.R."/>
            <person name="Lee E."/>
            <person name="Macias A.M."/>
            <person name="Hajek A.E."/>
            <person name="De Bivort B.L."/>
            <person name="Kasson M.T."/>
            <person name="De Fine Licht H.H."/>
            <person name="Stajich J.E."/>
        </authorList>
    </citation>
    <scope>NUCLEOTIDE SEQUENCE</scope>
    <source>
        <strain evidence="1">Berkeley</strain>
    </source>
</reference>
<accession>A0ACC2SRF5</accession>
<sequence>MTLSPVMSSGPLSCCFYLSLRTGSLLASILLGAFSAIYSYLLIFSDAFSKDAQITGIAYRLIMTLLCLGFFVGIFKKSYLATYYFSLYILIQVMVENLLAIHRLVMSSLARENLESEAIYCLCLFCSVPLTVHLFFCVNQYAHHLKDIIPTSRGYLPLPDEA</sequence>
<dbReference type="EMBL" id="QTSX02004423">
    <property type="protein sequence ID" value="KAJ9064746.1"/>
    <property type="molecule type" value="Genomic_DNA"/>
</dbReference>
<comment type="caution">
    <text evidence="1">The sequence shown here is derived from an EMBL/GenBank/DDBJ whole genome shotgun (WGS) entry which is preliminary data.</text>
</comment>
<dbReference type="Proteomes" id="UP001165960">
    <property type="component" value="Unassembled WGS sequence"/>
</dbReference>
<name>A0ACC2SRF5_9FUNG</name>
<organism evidence="1 2">
    <name type="scientific">Entomophthora muscae</name>
    <dbReference type="NCBI Taxonomy" id="34485"/>
    <lineage>
        <taxon>Eukaryota</taxon>
        <taxon>Fungi</taxon>
        <taxon>Fungi incertae sedis</taxon>
        <taxon>Zoopagomycota</taxon>
        <taxon>Entomophthoromycotina</taxon>
        <taxon>Entomophthoromycetes</taxon>
        <taxon>Entomophthorales</taxon>
        <taxon>Entomophthoraceae</taxon>
        <taxon>Entomophthora</taxon>
    </lineage>
</organism>